<feature type="modified residue" description="4-aspartylphosphate" evidence="1">
    <location>
        <position position="58"/>
    </location>
</feature>
<feature type="domain" description="Response regulatory" evidence="2">
    <location>
        <begin position="8"/>
        <end position="127"/>
    </location>
</feature>
<reference evidence="4 6" key="2">
    <citation type="submission" date="2016-11" db="EMBL/GenBank/DDBJ databases">
        <authorList>
            <person name="Jaros S."/>
            <person name="Januszkiewicz K."/>
            <person name="Wedrychowicz H."/>
        </authorList>
    </citation>
    <scope>NUCLEOTIDE SEQUENCE [LARGE SCALE GENOMIC DNA]</scope>
    <source>
        <strain evidence="4 6">DSM 17137</strain>
    </source>
</reference>
<evidence type="ECO:0000313" key="5">
    <source>
        <dbReference type="Proteomes" id="UP000033608"/>
    </source>
</evidence>
<accession>A0A0F5LUS0</accession>
<evidence type="ECO:0000256" key="1">
    <source>
        <dbReference type="PROSITE-ProRule" id="PRU00169"/>
    </source>
</evidence>
<dbReference type="PROSITE" id="PS50110">
    <property type="entry name" value="RESPONSE_REGULATORY"/>
    <property type="match status" value="1"/>
</dbReference>
<dbReference type="SMART" id="SM00448">
    <property type="entry name" value="REC"/>
    <property type="match status" value="1"/>
</dbReference>
<evidence type="ECO:0000259" key="2">
    <source>
        <dbReference type="PROSITE" id="PS50110"/>
    </source>
</evidence>
<dbReference type="STRING" id="1121477.SAMN02745223_04118"/>
<dbReference type="SUPFAM" id="SSF52172">
    <property type="entry name" value="CheY-like"/>
    <property type="match status" value="1"/>
</dbReference>
<dbReference type="Pfam" id="PF00072">
    <property type="entry name" value="Response_reg"/>
    <property type="match status" value="1"/>
</dbReference>
<sequence>MIIAGRLRALVVDDNIYARAISSASLKKLGVGQIEEADGGAQAILMLMGAPYDLVLMDWYMPDISGAGVLTVMRDARFGAASKTPVILMTAYPSRENLQRARETGINEVLVKPFTTEQLGVALGRVLTPDVPTAGDADKLFL</sequence>
<dbReference type="EMBL" id="LAJF01000042">
    <property type="protein sequence ID" value="KKB86021.1"/>
    <property type="molecule type" value="Genomic_DNA"/>
</dbReference>
<keyword evidence="5" id="KW-1185">Reference proteome</keyword>
<dbReference type="AlphaFoldDB" id="A0A0F5LUS0"/>
<gene>
    <name evidence="4" type="ORF">SAMN02745223_04118</name>
    <name evidence="3" type="ORF">VW29_04615</name>
</gene>
<evidence type="ECO:0000313" key="3">
    <source>
        <dbReference type="EMBL" id="KKB86021.1"/>
    </source>
</evidence>
<dbReference type="GO" id="GO:0000160">
    <property type="term" value="P:phosphorelay signal transduction system"/>
    <property type="evidence" value="ECO:0007669"/>
    <property type="project" value="InterPro"/>
</dbReference>
<dbReference type="EMBL" id="FQVC01000022">
    <property type="protein sequence ID" value="SHG00515.1"/>
    <property type="molecule type" value="Genomic_DNA"/>
</dbReference>
<name>A0A0F5LUS0_9HYPH</name>
<organism evidence="3 5">
    <name type="scientific">Devosia limi DSM 17137</name>
    <dbReference type="NCBI Taxonomy" id="1121477"/>
    <lineage>
        <taxon>Bacteria</taxon>
        <taxon>Pseudomonadati</taxon>
        <taxon>Pseudomonadota</taxon>
        <taxon>Alphaproteobacteria</taxon>
        <taxon>Hyphomicrobiales</taxon>
        <taxon>Devosiaceae</taxon>
        <taxon>Devosia</taxon>
    </lineage>
</organism>
<dbReference type="InterPro" id="IPR001789">
    <property type="entry name" value="Sig_transdc_resp-reg_receiver"/>
</dbReference>
<reference evidence="3 5" key="1">
    <citation type="submission" date="2015-03" db="EMBL/GenBank/DDBJ databases">
        <authorList>
            <person name="Hassan Y.I."/>
            <person name="Lepp D."/>
            <person name="Zhou T."/>
        </authorList>
    </citation>
    <scope>NUCLEOTIDE SEQUENCE [LARGE SCALE GENOMIC DNA]</scope>
    <source>
        <strain evidence="3 5">DSM 17137</strain>
    </source>
</reference>
<dbReference type="Proteomes" id="UP000033608">
    <property type="component" value="Unassembled WGS sequence"/>
</dbReference>
<dbReference type="InterPro" id="IPR011006">
    <property type="entry name" value="CheY-like_superfamily"/>
</dbReference>
<dbReference type="Gene3D" id="3.40.50.2300">
    <property type="match status" value="1"/>
</dbReference>
<evidence type="ECO:0000313" key="4">
    <source>
        <dbReference type="EMBL" id="SHG00515.1"/>
    </source>
</evidence>
<dbReference type="OrthoDB" id="9786548at2"/>
<dbReference type="PANTHER" id="PTHR43228:SF1">
    <property type="entry name" value="TWO-COMPONENT RESPONSE REGULATOR ARR22"/>
    <property type="match status" value="1"/>
</dbReference>
<keyword evidence="1" id="KW-0597">Phosphoprotein</keyword>
<dbReference type="PATRIC" id="fig|1121477.3.peg.2001"/>
<dbReference type="PANTHER" id="PTHR43228">
    <property type="entry name" value="TWO-COMPONENT RESPONSE REGULATOR"/>
    <property type="match status" value="1"/>
</dbReference>
<dbReference type="Proteomes" id="UP000184533">
    <property type="component" value="Unassembled WGS sequence"/>
</dbReference>
<evidence type="ECO:0000313" key="6">
    <source>
        <dbReference type="Proteomes" id="UP000184533"/>
    </source>
</evidence>
<protein>
    <submittedName>
        <fullName evidence="4">Two-component system, chemotaxis family, response regulator CheY</fullName>
    </submittedName>
</protein>
<dbReference type="InterPro" id="IPR052048">
    <property type="entry name" value="ST_Response_Regulator"/>
</dbReference>
<dbReference type="RefSeq" id="WP_046134125.1">
    <property type="nucleotide sequence ID" value="NZ_FQVC01000022.1"/>
</dbReference>
<proteinExistence type="predicted"/>